<gene>
    <name evidence="1" type="ORF">HAX54_042589</name>
</gene>
<dbReference type="Proteomes" id="UP000823775">
    <property type="component" value="Unassembled WGS sequence"/>
</dbReference>
<proteinExistence type="predicted"/>
<keyword evidence="2" id="KW-1185">Reference proteome</keyword>
<protein>
    <submittedName>
        <fullName evidence="1">Uncharacterized protein</fullName>
    </submittedName>
</protein>
<evidence type="ECO:0000313" key="2">
    <source>
        <dbReference type="Proteomes" id="UP000823775"/>
    </source>
</evidence>
<comment type="caution">
    <text evidence="1">The sequence shown here is derived from an EMBL/GenBank/DDBJ whole genome shotgun (WGS) entry which is preliminary data.</text>
</comment>
<feature type="non-terminal residue" evidence="1">
    <location>
        <position position="1"/>
    </location>
</feature>
<accession>A0ABS8W167</accession>
<name>A0ABS8W167_DATST</name>
<sequence>HVSPPSPTPPRKNTDREQSAARICPLLSQSISEKFFFFNLLEKNWQSAENFVCVSQIC</sequence>
<dbReference type="EMBL" id="JACEIK010006295">
    <property type="protein sequence ID" value="MCE2055451.1"/>
    <property type="molecule type" value="Genomic_DNA"/>
</dbReference>
<reference evidence="1 2" key="1">
    <citation type="journal article" date="2021" name="BMC Genomics">
        <title>Datura genome reveals duplications of psychoactive alkaloid biosynthetic genes and high mutation rate following tissue culture.</title>
        <authorList>
            <person name="Rajewski A."/>
            <person name="Carter-House D."/>
            <person name="Stajich J."/>
            <person name="Litt A."/>
        </authorList>
    </citation>
    <scope>NUCLEOTIDE SEQUENCE [LARGE SCALE GENOMIC DNA]</scope>
    <source>
        <strain evidence="1">AR-01</strain>
    </source>
</reference>
<evidence type="ECO:0000313" key="1">
    <source>
        <dbReference type="EMBL" id="MCE2055451.1"/>
    </source>
</evidence>
<organism evidence="1 2">
    <name type="scientific">Datura stramonium</name>
    <name type="common">Jimsonweed</name>
    <name type="synonym">Common thornapple</name>
    <dbReference type="NCBI Taxonomy" id="4076"/>
    <lineage>
        <taxon>Eukaryota</taxon>
        <taxon>Viridiplantae</taxon>
        <taxon>Streptophyta</taxon>
        <taxon>Embryophyta</taxon>
        <taxon>Tracheophyta</taxon>
        <taxon>Spermatophyta</taxon>
        <taxon>Magnoliopsida</taxon>
        <taxon>eudicotyledons</taxon>
        <taxon>Gunneridae</taxon>
        <taxon>Pentapetalae</taxon>
        <taxon>asterids</taxon>
        <taxon>lamiids</taxon>
        <taxon>Solanales</taxon>
        <taxon>Solanaceae</taxon>
        <taxon>Solanoideae</taxon>
        <taxon>Datureae</taxon>
        <taxon>Datura</taxon>
    </lineage>
</organism>